<dbReference type="Proteomes" id="UP001194468">
    <property type="component" value="Unassembled WGS sequence"/>
</dbReference>
<keyword evidence="2" id="KW-1185">Reference proteome</keyword>
<accession>A0AAD4BAP2</accession>
<dbReference type="AlphaFoldDB" id="A0AAD4BAP2"/>
<evidence type="ECO:0000313" key="2">
    <source>
        <dbReference type="Proteomes" id="UP001194468"/>
    </source>
</evidence>
<reference evidence="1" key="1">
    <citation type="submission" date="2019-10" db="EMBL/GenBank/DDBJ databases">
        <authorList>
            <consortium name="DOE Joint Genome Institute"/>
            <person name="Kuo A."/>
            <person name="Miyauchi S."/>
            <person name="Kiss E."/>
            <person name="Drula E."/>
            <person name="Kohler A."/>
            <person name="Sanchez-Garcia M."/>
            <person name="Andreopoulos B."/>
            <person name="Barry K.W."/>
            <person name="Bonito G."/>
            <person name="Buee M."/>
            <person name="Carver A."/>
            <person name="Chen C."/>
            <person name="Cichocki N."/>
            <person name="Clum A."/>
            <person name="Culley D."/>
            <person name="Crous P.W."/>
            <person name="Fauchery L."/>
            <person name="Girlanda M."/>
            <person name="Hayes R."/>
            <person name="Keri Z."/>
            <person name="LaButti K."/>
            <person name="Lipzen A."/>
            <person name="Lombard V."/>
            <person name="Magnuson J."/>
            <person name="Maillard F."/>
            <person name="Morin E."/>
            <person name="Murat C."/>
            <person name="Nolan M."/>
            <person name="Ohm R."/>
            <person name="Pangilinan J."/>
            <person name="Pereira M."/>
            <person name="Perotto S."/>
            <person name="Peter M."/>
            <person name="Riley R."/>
            <person name="Sitrit Y."/>
            <person name="Stielow B."/>
            <person name="Szollosi G."/>
            <person name="Zifcakova L."/>
            <person name="Stursova M."/>
            <person name="Spatafora J.W."/>
            <person name="Tedersoo L."/>
            <person name="Vaario L.-M."/>
            <person name="Yamada A."/>
            <person name="Yan M."/>
            <person name="Wang P."/>
            <person name="Xu J."/>
            <person name="Bruns T."/>
            <person name="Baldrian P."/>
            <person name="Vilgalys R."/>
            <person name="Henrissat B."/>
            <person name="Grigoriev I.V."/>
            <person name="Hibbett D."/>
            <person name="Nagy L.G."/>
            <person name="Martin F.M."/>
        </authorList>
    </citation>
    <scope>NUCLEOTIDE SEQUENCE</scope>
    <source>
        <strain evidence="1">BED1</strain>
    </source>
</reference>
<reference evidence="1" key="2">
    <citation type="journal article" date="2020" name="Nat. Commun.">
        <title>Large-scale genome sequencing of mycorrhizal fungi provides insights into the early evolution of symbiotic traits.</title>
        <authorList>
            <person name="Miyauchi S."/>
            <person name="Kiss E."/>
            <person name="Kuo A."/>
            <person name="Drula E."/>
            <person name="Kohler A."/>
            <person name="Sanchez-Garcia M."/>
            <person name="Morin E."/>
            <person name="Andreopoulos B."/>
            <person name="Barry K.W."/>
            <person name="Bonito G."/>
            <person name="Buee M."/>
            <person name="Carver A."/>
            <person name="Chen C."/>
            <person name="Cichocki N."/>
            <person name="Clum A."/>
            <person name="Culley D."/>
            <person name="Crous P.W."/>
            <person name="Fauchery L."/>
            <person name="Girlanda M."/>
            <person name="Hayes R.D."/>
            <person name="Keri Z."/>
            <person name="LaButti K."/>
            <person name="Lipzen A."/>
            <person name="Lombard V."/>
            <person name="Magnuson J."/>
            <person name="Maillard F."/>
            <person name="Murat C."/>
            <person name="Nolan M."/>
            <person name="Ohm R.A."/>
            <person name="Pangilinan J."/>
            <person name="Pereira M.F."/>
            <person name="Perotto S."/>
            <person name="Peter M."/>
            <person name="Pfister S."/>
            <person name="Riley R."/>
            <person name="Sitrit Y."/>
            <person name="Stielow J.B."/>
            <person name="Szollosi G."/>
            <person name="Zifcakova L."/>
            <person name="Stursova M."/>
            <person name="Spatafora J.W."/>
            <person name="Tedersoo L."/>
            <person name="Vaario L.M."/>
            <person name="Yamada A."/>
            <person name="Yan M."/>
            <person name="Wang P."/>
            <person name="Xu J."/>
            <person name="Bruns T."/>
            <person name="Baldrian P."/>
            <person name="Vilgalys R."/>
            <person name="Dunand C."/>
            <person name="Henrissat B."/>
            <person name="Grigoriev I.V."/>
            <person name="Hibbett D."/>
            <person name="Nagy L.G."/>
            <person name="Martin F.M."/>
        </authorList>
    </citation>
    <scope>NUCLEOTIDE SEQUENCE</scope>
    <source>
        <strain evidence="1">BED1</strain>
    </source>
</reference>
<name>A0AAD4BAP2_BOLED</name>
<sequence>MHPVSTPTVLVDEEDRIITVLAGRPLGDDWDEVHAEISTLLHDAGPKVGKPRKQERRGDYTSLSFGVSYGGGQRAPGNLVQGECSRTVIRDISQTKAVQRAAGFMNGCFAAYAPKLYEEYRSNLSQLFAEYPHLEQIFPNSVFPTATFNCGPRVVTLDHVDNTNVPFGFCAIFACGSYDPVRGGHLILFDLGLVIRFPPGSTILVPSGTLRHGSTSTQPNETRQSFTQYCPGGLLRWVAYGFQPVGSAKPALRRWFEEHHDERCKRAVGLFSKLSDLQQDRQAVFSLKGSV</sequence>
<proteinExistence type="predicted"/>
<protein>
    <submittedName>
        <fullName evidence="1">Uncharacterized protein</fullName>
    </submittedName>
</protein>
<evidence type="ECO:0000313" key="1">
    <source>
        <dbReference type="EMBL" id="KAF8414905.1"/>
    </source>
</evidence>
<gene>
    <name evidence="1" type="ORF">L210DRAFT_3433393</name>
</gene>
<comment type="caution">
    <text evidence="1">The sequence shown here is derived from an EMBL/GenBank/DDBJ whole genome shotgun (WGS) entry which is preliminary data.</text>
</comment>
<dbReference type="EMBL" id="WHUW01000407">
    <property type="protein sequence ID" value="KAF8414905.1"/>
    <property type="molecule type" value="Genomic_DNA"/>
</dbReference>
<organism evidence="1 2">
    <name type="scientific">Boletus edulis BED1</name>
    <dbReference type="NCBI Taxonomy" id="1328754"/>
    <lineage>
        <taxon>Eukaryota</taxon>
        <taxon>Fungi</taxon>
        <taxon>Dikarya</taxon>
        <taxon>Basidiomycota</taxon>
        <taxon>Agaricomycotina</taxon>
        <taxon>Agaricomycetes</taxon>
        <taxon>Agaricomycetidae</taxon>
        <taxon>Boletales</taxon>
        <taxon>Boletineae</taxon>
        <taxon>Boletaceae</taxon>
        <taxon>Boletoideae</taxon>
        <taxon>Boletus</taxon>
    </lineage>
</organism>
<dbReference type="Gene3D" id="3.60.130.30">
    <property type="match status" value="1"/>
</dbReference>